<dbReference type="GO" id="GO:0005886">
    <property type="term" value="C:plasma membrane"/>
    <property type="evidence" value="ECO:0007669"/>
    <property type="project" value="UniProtKB-SubCell"/>
</dbReference>
<keyword evidence="2" id="KW-0812">Transmembrane</keyword>
<dbReference type="InterPro" id="IPR052528">
    <property type="entry name" value="Sugar_transport-like"/>
</dbReference>
<dbReference type="PANTHER" id="PTHR23526:SF2">
    <property type="entry name" value="MAJOR FACILITATOR SUPERFAMILY (MFS) PROFILE DOMAIN-CONTAINING PROTEIN"/>
    <property type="match status" value="1"/>
</dbReference>
<dbReference type="SUPFAM" id="SSF103473">
    <property type="entry name" value="MFS general substrate transporter"/>
    <property type="match status" value="1"/>
</dbReference>
<dbReference type="Proteomes" id="UP000198661">
    <property type="component" value="Unassembled WGS sequence"/>
</dbReference>
<keyword evidence="4" id="KW-1185">Reference proteome</keyword>
<dbReference type="Gene3D" id="1.20.1250.20">
    <property type="entry name" value="MFS general substrate transporter like domains"/>
    <property type="match status" value="1"/>
</dbReference>
<feature type="transmembrane region" description="Helical" evidence="2">
    <location>
        <begin position="78"/>
        <end position="98"/>
    </location>
</feature>
<feature type="transmembrane region" description="Helical" evidence="2">
    <location>
        <begin position="217"/>
        <end position="244"/>
    </location>
</feature>
<gene>
    <name evidence="3" type="ORF">SAMN04488025_1389</name>
</gene>
<evidence type="ECO:0000313" key="3">
    <source>
        <dbReference type="EMBL" id="SFG48033.1"/>
    </source>
</evidence>
<feature type="transmembrane region" description="Helical" evidence="2">
    <location>
        <begin position="173"/>
        <end position="192"/>
    </location>
</feature>
<evidence type="ECO:0000256" key="1">
    <source>
        <dbReference type="ARBA" id="ARBA00004651"/>
    </source>
</evidence>
<dbReference type="InterPro" id="IPR011701">
    <property type="entry name" value="MFS"/>
</dbReference>
<feature type="transmembrane region" description="Helical" evidence="2">
    <location>
        <begin position="282"/>
        <end position="299"/>
    </location>
</feature>
<dbReference type="RefSeq" id="WP_177199210.1">
    <property type="nucleotide sequence ID" value="NZ_FOOK01000038.1"/>
</dbReference>
<accession>A0A1I2S6S3</accession>
<feature type="transmembrane region" description="Helical" evidence="2">
    <location>
        <begin position="138"/>
        <end position="161"/>
    </location>
</feature>
<feature type="transmembrane region" description="Helical" evidence="2">
    <location>
        <begin position="250"/>
        <end position="270"/>
    </location>
</feature>
<evidence type="ECO:0000256" key="2">
    <source>
        <dbReference type="SAM" id="Phobius"/>
    </source>
</evidence>
<sequence length="406" mass="45160">MELNEGRRRLDREAWLLLLISGLFAAATALSNTFVNVYLWKINGRFALIGWFNLVSYVAMAAAFVAAGRLAKRVDRVVVVRLGVALQAVFYLSVLILGRESAGHVTLLGAFMGIGAGFFWLAFNLLYFEITERDNRDVFNGVNGLLISAAGIVAPMLSGWIIKRLDQLTGYRIIFSLSLGTFLLAVLISFFLKRRRAAGRFRLADILRLGVRRGSRWHWVSLAMIAQGAREGVFAFLIGLLVYIAAKDEWVLGTFLAVSSLVSLVTYYLAGRLMRPGWRDECILVGALMAGVAGLPILWELNTWTLFILGVGAALFSPLYLVPLTSTAFDVIGESQKTARFRVEFVVCRELFLSAGRVLSLLLFLWWVERAPSPEQLRWLVLAVGFAPVFAWLAIRHVPLPEGKGR</sequence>
<feature type="transmembrane region" description="Helical" evidence="2">
    <location>
        <begin position="379"/>
        <end position="398"/>
    </location>
</feature>
<feature type="transmembrane region" description="Helical" evidence="2">
    <location>
        <begin position="15"/>
        <end position="40"/>
    </location>
</feature>
<comment type="subcellular location">
    <subcellularLocation>
        <location evidence="1">Cell membrane</location>
        <topology evidence="1">Multi-pass membrane protein</topology>
    </subcellularLocation>
</comment>
<dbReference type="EMBL" id="FOOK01000038">
    <property type="protein sequence ID" value="SFG48033.1"/>
    <property type="molecule type" value="Genomic_DNA"/>
</dbReference>
<feature type="transmembrane region" description="Helical" evidence="2">
    <location>
        <begin position="305"/>
        <end position="325"/>
    </location>
</feature>
<feature type="transmembrane region" description="Helical" evidence="2">
    <location>
        <begin position="346"/>
        <end position="367"/>
    </location>
</feature>
<name>A0A1I2S6S3_9BACL</name>
<feature type="transmembrane region" description="Helical" evidence="2">
    <location>
        <begin position="46"/>
        <end position="66"/>
    </location>
</feature>
<dbReference type="InterPro" id="IPR036259">
    <property type="entry name" value="MFS_trans_sf"/>
</dbReference>
<keyword evidence="2" id="KW-1133">Transmembrane helix</keyword>
<protein>
    <submittedName>
        <fullName evidence="3">MFS transporter, YQGE family, putative transporter</fullName>
    </submittedName>
</protein>
<dbReference type="PANTHER" id="PTHR23526">
    <property type="entry name" value="INTEGRAL MEMBRANE TRANSPORT PROTEIN-RELATED"/>
    <property type="match status" value="1"/>
</dbReference>
<evidence type="ECO:0000313" key="4">
    <source>
        <dbReference type="Proteomes" id="UP000198661"/>
    </source>
</evidence>
<dbReference type="AlphaFoldDB" id="A0A1I2S6S3"/>
<proteinExistence type="predicted"/>
<feature type="transmembrane region" description="Helical" evidence="2">
    <location>
        <begin position="104"/>
        <end position="126"/>
    </location>
</feature>
<dbReference type="Pfam" id="PF07690">
    <property type="entry name" value="MFS_1"/>
    <property type="match status" value="1"/>
</dbReference>
<dbReference type="GO" id="GO:0022857">
    <property type="term" value="F:transmembrane transporter activity"/>
    <property type="evidence" value="ECO:0007669"/>
    <property type="project" value="InterPro"/>
</dbReference>
<keyword evidence="2" id="KW-0472">Membrane</keyword>
<dbReference type="STRING" id="201973.SAMN04488025_1389"/>
<reference evidence="3 4" key="1">
    <citation type="submission" date="2016-10" db="EMBL/GenBank/DDBJ databases">
        <authorList>
            <person name="de Groot N.N."/>
        </authorList>
    </citation>
    <scope>NUCLEOTIDE SEQUENCE [LARGE SCALE GENOMIC DNA]</scope>
    <source>
        <strain evidence="3 4">DSM 44945</strain>
    </source>
</reference>
<organism evidence="3 4">
    <name type="scientific">Planifilum fulgidum</name>
    <dbReference type="NCBI Taxonomy" id="201973"/>
    <lineage>
        <taxon>Bacteria</taxon>
        <taxon>Bacillati</taxon>
        <taxon>Bacillota</taxon>
        <taxon>Bacilli</taxon>
        <taxon>Bacillales</taxon>
        <taxon>Thermoactinomycetaceae</taxon>
        <taxon>Planifilum</taxon>
    </lineage>
</organism>